<sequence length="134" mass="15946">MTRAREGAYPVDCPRPATIPFQRCRRRRGSCPKRPPRALVQKTWTPRNIIFPEQAFIYRARGRPPAAGAATSELPRNDASLRRLEPLRLPVKKKQHYLCRRKKNRDSILIYLTRFLFTSDLRERRRYRPPLTKY</sequence>
<name>A0A4C1TTD9_EUMVA</name>
<organism evidence="1 2">
    <name type="scientific">Eumeta variegata</name>
    <name type="common">Bagworm moth</name>
    <name type="synonym">Eumeta japonica</name>
    <dbReference type="NCBI Taxonomy" id="151549"/>
    <lineage>
        <taxon>Eukaryota</taxon>
        <taxon>Metazoa</taxon>
        <taxon>Ecdysozoa</taxon>
        <taxon>Arthropoda</taxon>
        <taxon>Hexapoda</taxon>
        <taxon>Insecta</taxon>
        <taxon>Pterygota</taxon>
        <taxon>Neoptera</taxon>
        <taxon>Endopterygota</taxon>
        <taxon>Lepidoptera</taxon>
        <taxon>Glossata</taxon>
        <taxon>Ditrysia</taxon>
        <taxon>Tineoidea</taxon>
        <taxon>Psychidae</taxon>
        <taxon>Oiketicinae</taxon>
        <taxon>Eumeta</taxon>
    </lineage>
</organism>
<gene>
    <name evidence="1" type="ORF">EVAR_8149_1</name>
</gene>
<accession>A0A4C1TTD9</accession>
<keyword evidence="2" id="KW-1185">Reference proteome</keyword>
<evidence type="ECO:0000313" key="2">
    <source>
        <dbReference type="Proteomes" id="UP000299102"/>
    </source>
</evidence>
<dbReference type="Proteomes" id="UP000299102">
    <property type="component" value="Unassembled WGS sequence"/>
</dbReference>
<evidence type="ECO:0000313" key="1">
    <source>
        <dbReference type="EMBL" id="GBP17086.1"/>
    </source>
</evidence>
<protein>
    <submittedName>
        <fullName evidence="1">Uncharacterized protein</fullName>
    </submittedName>
</protein>
<reference evidence="1 2" key="1">
    <citation type="journal article" date="2019" name="Commun. Biol.">
        <title>The bagworm genome reveals a unique fibroin gene that provides high tensile strength.</title>
        <authorList>
            <person name="Kono N."/>
            <person name="Nakamura H."/>
            <person name="Ohtoshi R."/>
            <person name="Tomita M."/>
            <person name="Numata K."/>
            <person name="Arakawa K."/>
        </authorList>
    </citation>
    <scope>NUCLEOTIDE SEQUENCE [LARGE SCALE GENOMIC DNA]</scope>
</reference>
<proteinExistence type="predicted"/>
<dbReference type="EMBL" id="BGZK01000084">
    <property type="protein sequence ID" value="GBP17086.1"/>
    <property type="molecule type" value="Genomic_DNA"/>
</dbReference>
<comment type="caution">
    <text evidence="1">The sequence shown here is derived from an EMBL/GenBank/DDBJ whole genome shotgun (WGS) entry which is preliminary data.</text>
</comment>
<dbReference type="AlphaFoldDB" id="A0A4C1TTD9"/>